<protein>
    <submittedName>
        <fullName evidence="1">Uncharacterized protein</fullName>
    </submittedName>
</protein>
<sequence length="54" mass="5812">MFGQARGCFVVVEAAGIGGRRAHNMDYSQRAAYNCLSMVIAGRRSLCNETGESV</sequence>
<evidence type="ECO:0000313" key="2">
    <source>
        <dbReference type="Proteomes" id="UP001519887"/>
    </source>
</evidence>
<proteinExistence type="predicted"/>
<reference evidence="1 2" key="1">
    <citation type="submission" date="2021-07" db="EMBL/GenBank/DDBJ databases">
        <title>Paenibacillus radiodurans sp. nov., isolated from the southeastern edge of Tengger Desert.</title>
        <authorList>
            <person name="Zhang G."/>
        </authorList>
    </citation>
    <scope>NUCLEOTIDE SEQUENCE [LARGE SCALE GENOMIC DNA]</scope>
    <source>
        <strain evidence="1 2">CCM 7311</strain>
    </source>
</reference>
<dbReference type="EMBL" id="JAHZIK010000855">
    <property type="protein sequence ID" value="MBW7457451.1"/>
    <property type="molecule type" value="Genomic_DNA"/>
</dbReference>
<accession>A0ABS7C975</accession>
<evidence type="ECO:0000313" key="1">
    <source>
        <dbReference type="EMBL" id="MBW7457451.1"/>
    </source>
</evidence>
<gene>
    <name evidence="1" type="ORF">K0U00_25750</name>
</gene>
<name>A0ABS7C975_9BACL</name>
<keyword evidence="2" id="KW-1185">Reference proteome</keyword>
<dbReference type="Proteomes" id="UP001519887">
    <property type="component" value="Unassembled WGS sequence"/>
</dbReference>
<organism evidence="1 2">
    <name type="scientific">Paenibacillus sepulcri</name>
    <dbReference type="NCBI Taxonomy" id="359917"/>
    <lineage>
        <taxon>Bacteria</taxon>
        <taxon>Bacillati</taxon>
        <taxon>Bacillota</taxon>
        <taxon>Bacilli</taxon>
        <taxon>Bacillales</taxon>
        <taxon>Paenibacillaceae</taxon>
        <taxon>Paenibacillus</taxon>
    </lineage>
</organism>
<comment type="caution">
    <text evidence="1">The sequence shown here is derived from an EMBL/GenBank/DDBJ whole genome shotgun (WGS) entry which is preliminary data.</text>
</comment>